<evidence type="ECO:0000313" key="5">
    <source>
        <dbReference type="Proteomes" id="UP000678393"/>
    </source>
</evidence>
<evidence type="ECO:0000256" key="3">
    <source>
        <dbReference type="SAM" id="SignalP"/>
    </source>
</evidence>
<evidence type="ECO:0008006" key="6">
    <source>
        <dbReference type="Google" id="ProtNLM"/>
    </source>
</evidence>
<sequence length="736" mass="81549">MPFGHCLFLVCYVFCITHAASVKGTEPKDVPESSIDDVATKLDLAETNATFIIPAYQDTGHTKGSELPRDSVVSNLTDALGNANVSSIDMSGKNINDTSNKTDDLVGISYTERSAGRRLGLSRYKSGRQQVSIGDLTISDHAPRHGALLHKNDKIDTLAVKEESAVGDGDNMAKRKRRIPSSSATPSFQIVILVVGAVVGCLLLTGFVRWRVRGRLNAKKNAKIADDYVYGDGRVYKGSTEMSTIYECEFEESQSMLRLSESLDVDMNDFQDDHGTKFGDNYGSQKFNMPLSATARAYHTKHSGRQAQPRSPKSGRHFRLVPGSKRSSMNRHKYGNKNRYSKHLKRRLENMFVQTLETIPMENSTFAAEHWDSFSSELGNKHGIRNVSSEHLAATSLQQPIPIKHGSPTFRRGAFASILNTWRSLSFNRDWVGKMWQEQHNIRRLSDILRGRRESSSSSSSSSKDSDAQSSRLSSSRESLSSASSFGSFFKRRGNSITDRDTPVFDFFGRNTASGKAYEQNGRLFAITDASETAASSVSEHKSNSSSSAGFTTDTTTPATSCPEAPKHDPFISCHSYSDLFEEPAECESLLSNSLHSSTVSARKFDEHPRYQRIHQRKRVEGRKRANSFNGSTPISDRFCPYGNMFSQDDSLQSFNSSHSQVHADFDLSDTKLDHMEEHNGNHTSCPNDSSCSFVSSSVSQKRSVADEHLNGAGTERTTFKLRGADHSDTKKPYLA</sequence>
<keyword evidence="2" id="KW-1133">Transmembrane helix</keyword>
<feature type="region of interest" description="Disordered" evidence="1">
    <location>
        <begin position="537"/>
        <end position="565"/>
    </location>
</feature>
<dbReference type="Proteomes" id="UP000678393">
    <property type="component" value="Unassembled WGS sequence"/>
</dbReference>
<comment type="caution">
    <text evidence="4">The sequence shown here is derived from an EMBL/GenBank/DDBJ whole genome shotgun (WGS) entry which is preliminary data.</text>
</comment>
<feature type="compositionally biased region" description="Low complexity" evidence="1">
    <location>
        <begin position="456"/>
        <end position="477"/>
    </location>
</feature>
<keyword evidence="5" id="KW-1185">Reference proteome</keyword>
<feature type="chain" id="PRO_5035940318" description="Transmembrane protein" evidence="3">
    <location>
        <begin position="20"/>
        <end position="736"/>
    </location>
</feature>
<organism evidence="4 5">
    <name type="scientific">Candidula unifasciata</name>
    <dbReference type="NCBI Taxonomy" id="100452"/>
    <lineage>
        <taxon>Eukaryota</taxon>
        <taxon>Metazoa</taxon>
        <taxon>Spiralia</taxon>
        <taxon>Lophotrochozoa</taxon>
        <taxon>Mollusca</taxon>
        <taxon>Gastropoda</taxon>
        <taxon>Heterobranchia</taxon>
        <taxon>Euthyneura</taxon>
        <taxon>Panpulmonata</taxon>
        <taxon>Eupulmonata</taxon>
        <taxon>Stylommatophora</taxon>
        <taxon>Helicina</taxon>
        <taxon>Helicoidea</taxon>
        <taxon>Geomitridae</taxon>
        <taxon>Candidula</taxon>
    </lineage>
</organism>
<feature type="region of interest" description="Disordered" evidence="1">
    <location>
        <begin position="297"/>
        <end position="335"/>
    </location>
</feature>
<dbReference type="AlphaFoldDB" id="A0A8S3YSM2"/>
<feature type="region of interest" description="Disordered" evidence="1">
    <location>
        <begin position="450"/>
        <end position="477"/>
    </location>
</feature>
<accession>A0A8S3YSM2</accession>
<keyword evidence="2" id="KW-0472">Membrane</keyword>
<dbReference type="EMBL" id="CAJHNH020000558">
    <property type="protein sequence ID" value="CAG5118482.1"/>
    <property type="molecule type" value="Genomic_DNA"/>
</dbReference>
<evidence type="ECO:0000313" key="4">
    <source>
        <dbReference type="EMBL" id="CAG5118482.1"/>
    </source>
</evidence>
<feature type="signal peptide" evidence="3">
    <location>
        <begin position="1"/>
        <end position="19"/>
    </location>
</feature>
<proteinExistence type="predicted"/>
<feature type="transmembrane region" description="Helical" evidence="2">
    <location>
        <begin position="188"/>
        <end position="210"/>
    </location>
</feature>
<name>A0A8S3YSM2_9EUPU</name>
<keyword evidence="2" id="KW-0812">Transmembrane</keyword>
<feature type="compositionally biased region" description="Low complexity" evidence="1">
    <location>
        <begin position="537"/>
        <end position="561"/>
    </location>
</feature>
<feature type="region of interest" description="Disordered" evidence="1">
    <location>
        <begin position="703"/>
        <end position="736"/>
    </location>
</feature>
<gene>
    <name evidence="4" type="ORF">CUNI_LOCUS4040</name>
</gene>
<reference evidence="4" key="1">
    <citation type="submission" date="2021-04" db="EMBL/GenBank/DDBJ databases">
        <authorList>
            <consortium name="Molecular Ecology Group"/>
        </authorList>
    </citation>
    <scope>NUCLEOTIDE SEQUENCE</scope>
</reference>
<keyword evidence="3" id="KW-0732">Signal</keyword>
<protein>
    <recommendedName>
        <fullName evidence="6">Transmembrane protein</fullName>
    </recommendedName>
</protein>
<feature type="compositionally biased region" description="Basic and acidic residues" evidence="1">
    <location>
        <begin position="723"/>
        <end position="736"/>
    </location>
</feature>
<evidence type="ECO:0000256" key="1">
    <source>
        <dbReference type="SAM" id="MobiDB-lite"/>
    </source>
</evidence>
<evidence type="ECO:0000256" key="2">
    <source>
        <dbReference type="SAM" id="Phobius"/>
    </source>
</evidence>